<organism evidence="6 7">
    <name type="scientific">Neohortaea acidophila</name>
    <dbReference type="NCBI Taxonomy" id="245834"/>
    <lineage>
        <taxon>Eukaryota</taxon>
        <taxon>Fungi</taxon>
        <taxon>Dikarya</taxon>
        <taxon>Ascomycota</taxon>
        <taxon>Pezizomycotina</taxon>
        <taxon>Dothideomycetes</taxon>
        <taxon>Dothideomycetidae</taxon>
        <taxon>Mycosphaerellales</taxon>
        <taxon>Teratosphaeriaceae</taxon>
        <taxon>Neohortaea</taxon>
    </lineage>
</organism>
<evidence type="ECO:0000256" key="2">
    <source>
        <dbReference type="ARBA" id="ARBA00022801"/>
    </source>
</evidence>
<dbReference type="InterPro" id="IPR040719">
    <property type="entry name" value="DUF5597"/>
</dbReference>
<keyword evidence="2" id="KW-0378">Hydrolase</keyword>
<evidence type="ECO:0000259" key="4">
    <source>
        <dbReference type="Pfam" id="PF02449"/>
    </source>
</evidence>
<gene>
    <name evidence="6" type="ORF">BDY17DRAFT_271604</name>
</gene>
<sequence>MITRTTNPDIPHLRRTGDTTQLIVDGQPFLILGGELQNSSFSSSHFMEDVYPKLAAANLNTVLGSVSWEQTEPEEGRFDFAELDRNILAARNNGLKLVLLWFGSFKNGKSTYVPSWVKINPRRFPRVQTHRKDGTLETIEVLSIFDTAAQKADAKAFATLMKHLREVDEAHSTVIMVQVENEIGILGDSRDRSHAAEVRYKSPIPEELLRILLSDKSNFTGPFRRNFGQLDADAVPADASWYDLPADRQRIDELFMAYHYSLYVEQVASAGKRAYPLPLYTNVWQNYGGEDNDPSVPTVVGGGGTPGDYPSGGGVEEVLDIWQLFTPSLDFIAPDIYLNDYSKTCAKYTHRGQPLFIPEQRRDEYGARRIWHAFGSHNCIGTAPFGIDSLDLDENPFKAHYGLLADAAPHILHAQATPSSSAGFFFDDLPPTGPATSPPFTLTFGPWSLKIERSFVFGHPSPGSGMIIQQTQNTFLLLGWGFQVTFTSTNPAAYFTGILRFEEKQVVDRATGAMRTVRLLNGDETQSGRFAIMPSAKPDYGGFPICVTVPARTGMAVCEPYALVRK</sequence>
<dbReference type="RefSeq" id="XP_033585985.1">
    <property type="nucleotide sequence ID" value="XM_033731953.1"/>
</dbReference>
<dbReference type="GO" id="GO:0005975">
    <property type="term" value="P:carbohydrate metabolic process"/>
    <property type="evidence" value="ECO:0007669"/>
    <property type="project" value="InterPro"/>
</dbReference>
<dbReference type="SUPFAM" id="SSF51445">
    <property type="entry name" value="(Trans)glycosidases"/>
    <property type="match status" value="1"/>
</dbReference>
<dbReference type="OrthoDB" id="1657402at2759"/>
<dbReference type="Proteomes" id="UP000799767">
    <property type="component" value="Unassembled WGS sequence"/>
</dbReference>
<name>A0A6A6PHL9_9PEZI</name>
<dbReference type="Gene3D" id="2.60.220.20">
    <property type="entry name" value="putative beta-Galactosidase from caulobacter crescentus"/>
    <property type="match status" value="1"/>
</dbReference>
<reference evidence="6" key="1">
    <citation type="journal article" date="2020" name="Stud. Mycol.">
        <title>101 Dothideomycetes genomes: a test case for predicting lifestyles and emergence of pathogens.</title>
        <authorList>
            <person name="Haridas S."/>
            <person name="Albert R."/>
            <person name="Binder M."/>
            <person name="Bloem J."/>
            <person name="Labutti K."/>
            <person name="Salamov A."/>
            <person name="Andreopoulos B."/>
            <person name="Baker S."/>
            <person name="Barry K."/>
            <person name="Bills G."/>
            <person name="Bluhm B."/>
            <person name="Cannon C."/>
            <person name="Castanera R."/>
            <person name="Culley D."/>
            <person name="Daum C."/>
            <person name="Ezra D."/>
            <person name="Gonzalez J."/>
            <person name="Henrissat B."/>
            <person name="Kuo A."/>
            <person name="Liang C."/>
            <person name="Lipzen A."/>
            <person name="Lutzoni F."/>
            <person name="Magnuson J."/>
            <person name="Mondo S."/>
            <person name="Nolan M."/>
            <person name="Ohm R."/>
            <person name="Pangilinan J."/>
            <person name="Park H.-J."/>
            <person name="Ramirez L."/>
            <person name="Alfaro M."/>
            <person name="Sun H."/>
            <person name="Tritt A."/>
            <person name="Yoshinaga Y."/>
            <person name="Zwiers L.-H."/>
            <person name="Turgeon B."/>
            <person name="Goodwin S."/>
            <person name="Spatafora J."/>
            <person name="Crous P."/>
            <person name="Grigoriev I."/>
        </authorList>
    </citation>
    <scope>NUCLEOTIDE SEQUENCE</scope>
    <source>
        <strain evidence="6">CBS 113389</strain>
    </source>
</reference>
<evidence type="ECO:0000313" key="6">
    <source>
        <dbReference type="EMBL" id="KAF2479415.1"/>
    </source>
</evidence>
<dbReference type="Pfam" id="PF02449">
    <property type="entry name" value="Glyco_hydro_42"/>
    <property type="match status" value="1"/>
</dbReference>
<dbReference type="Gene3D" id="3.20.20.80">
    <property type="entry name" value="Glycosidases"/>
    <property type="match status" value="1"/>
</dbReference>
<dbReference type="InterPro" id="IPR017853">
    <property type="entry name" value="GH"/>
</dbReference>
<evidence type="ECO:0000256" key="1">
    <source>
        <dbReference type="ARBA" id="ARBA00009809"/>
    </source>
</evidence>
<dbReference type="GO" id="GO:0004565">
    <property type="term" value="F:beta-galactosidase activity"/>
    <property type="evidence" value="ECO:0007669"/>
    <property type="project" value="InterPro"/>
</dbReference>
<proteinExistence type="inferred from homology"/>
<accession>A0A6A6PHL9</accession>
<dbReference type="GO" id="GO:0009341">
    <property type="term" value="C:beta-galactosidase complex"/>
    <property type="evidence" value="ECO:0007669"/>
    <property type="project" value="InterPro"/>
</dbReference>
<keyword evidence="3" id="KW-0326">Glycosidase</keyword>
<dbReference type="PANTHER" id="PTHR23421">
    <property type="entry name" value="BETA-GALACTOSIDASE RELATED"/>
    <property type="match status" value="1"/>
</dbReference>
<feature type="domain" description="Glycoside hydrolase family 42 N-terminal" evidence="4">
    <location>
        <begin position="50"/>
        <end position="197"/>
    </location>
</feature>
<evidence type="ECO:0000256" key="3">
    <source>
        <dbReference type="ARBA" id="ARBA00023295"/>
    </source>
</evidence>
<protein>
    <submittedName>
        <fullName evidence="6">Beta-galactosidase</fullName>
    </submittedName>
</protein>
<dbReference type="FunFam" id="3.20.20.80:FF:000135">
    <property type="entry name" value="Beta-galactosidase, putative, bgl35A"/>
    <property type="match status" value="1"/>
</dbReference>
<dbReference type="EMBL" id="MU001641">
    <property type="protein sequence ID" value="KAF2479415.1"/>
    <property type="molecule type" value="Genomic_DNA"/>
</dbReference>
<dbReference type="AlphaFoldDB" id="A0A6A6PHL9"/>
<feature type="domain" description="DUF5597" evidence="5">
    <location>
        <begin position="397"/>
        <end position="531"/>
    </location>
</feature>
<keyword evidence="7" id="KW-1185">Reference proteome</keyword>
<dbReference type="InterPro" id="IPR013529">
    <property type="entry name" value="Glyco_hydro_42_N"/>
</dbReference>
<dbReference type="Pfam" id="PF18120">
    <property type="entry name" value="DUF5597"/>
    <property type="match status" value="1"/>
</dbReference>
<dbReference type="InterPro" id="IPR001944">
    <property type="entry name" value="Glycoside_Hdrlase_35"/>
</dbReference>
<dbReference type="GeneID" id="54472955"/>
<evidence type="ECO:0000259" key="5">
    <source>
        <dbReference type="Pfam" id="PF18120"/>
    </source>
</evidence>
<evidence type="ECO:0000313" key="7">
    <source>
        <dbReference type="Proteomes" id="UP000799767"/>
    </source>
</evidence>
<comment type="similarity">
    <text evidence="1">Belongs to the glycosyl hydrolase 35 family.</text>
</comment>